<evidence type="ECO:0000313" key="2">
    <source>
        <dbReference type="Proteomes" id="UP000077684"/>
    </source>
</evidence>
<organism evidence="1 2">
    <name type="scientific">Tilletia controversa</name>
    <name type="common">dwarf bunt fungus</name>
    <dbReference type="NCBI Taxonomy" id="13291"/>
    <lineage>
        <taxon>Eukaryota</taxon>
        <taxon>Fungi</taxon>
        <taxon>Dikarya</taxon>
        <taxon>Basidiomycota</taxon>
        <taxon>Ustilaginomycotina</taxon>
        <taxon>Exobasidiomycetes</taxon>
        <taxon>Tilletiales</taxon>
        <taxon>Tilletiaceae</taxon>
        <taxon>Tilletia</taxon>
    </lineage>
</organism>
<dbReference type="EMBL" id="LWDE02002946">
    <property type="protein sequence ID" value="KAE8236449.1"/>
    <property type="molecule type" value="Genomic_DNA"/>
</dbReference>
<reference evidence="1" key="1">
    <citation type="submission" date="2016-04" db="EMBL/GenBank/DDBJ databases">
        <authorList>
            <person name="Nguyen H.D."/>
            <person name="Samba Siva P."/>
            <person name="Cullis J."/>
            <person name="Levesque C.A."/>
            <person name="Hambleton S."/>
        </authorList>
    </citation>
    <scope>NUCLEOTIDE SEQUENCE</scope>
    <source>
        <strain evidence="1">DAOMC 236426</strain>
    </source>
</reference>
<accession>A0A8X7SRZ9</accession>
<dbReference type="AlphaFoldDB" id="A0A8X7SRZ9"/>
<comment type="caution">
    <text evidence="1">The sequence shown here is derived from an EMBL/GenBank/DDBJ whole genome shotgun (WGS) entry which is preliminary data.</text>
</comment>
<keyword evidence="2" id="KW-1185">Reference proteome</keyword>
<proteinExistence type="predicted"/>
<sequence>LISFWKDTLTHHPIHAEIATLSWYES</sequence>
<evidence type="ECO:0000313" key="1">
    <source>
        <dbReference type="EMBL" id="KAE8236449.1"/>
    </source>
</evidence>
<protein>
    <submittedName>
        <fullName evidence="1">Uncharacterized protein</fullName>
    </submittedName>
</protein>
<name>A0A8X7SRZ9_9BASI</name>
<dbReference type="Proteomes" id="UP000077684">
    <property type="component" value="Unassembled WGS sequence"/>
</dbReference>
<feature type="non-terminal residue" evidence="1">
    <location>
        <position position="1"/>
    </location>
</feature>
<reference evidence="1" key="2">
    <citation type="journal article" date="2019" name="IMA Fungus">
        <title>Genome sequencing and comparison of five Tilletia species to identify candidate genes for the detection of regulated species infecting wheat.</title>
        <authorList>
            <person name="Nguyen H.D.T."/>
            <person name="Sultana T."/>
            <person name="Kesanakurti P."/>
            <person name="Hambleton S."/>
        </authorList>
    </citation>
    <scope>NUCLEOTIDE SEQUENCE</scope>
    <source>
        <strain evidence="1">DAOMC 236426</strain>
    </source>
</reference>
<gene>
    <name evidence="1" type="ORF">A4X06_0g9546</name>
</gene>